<dbReference type="EMBL" id="GGEC01002226">
    <property type="protein sequence ID" value="MBW82709.1"/>
    <property type="molecule type" value="Transcribed_RNA"/>
</dbReference>
<sequence>MRKKKKMIEWRDRGWGLQPFQHKHHTITELVLLKT</sequence>
<evidence type="ECO:0000313" key="1">
    <source>
        <dbReference type="EMBL" id="MBW82709.1"/>
    </source>
</evidence>
<name>A0A2P2INB0_RHIMU</name>
<organism evidence="1">
    <name type="scientific">Rhizophora mucronata</name>
    <name type="common">Asiatic mangrove</name>
    <dbReference type="NCBI Taxonomy" id="61149"/>
    <lineage>
        <taxon>Eukaryota</taxon>
        <taxon>Viridiplantae</taxon>
        <taxon>Streptophyta</taxon>
        <taxon>Embryophyta</taxon>
        <taxon>Tracheophyta</taxon>
        <taxon>Spermatophyta</taxon>
        <taxon>Magnoliopsida</taxon>
        <taxon>eudicotyledons</taxon>
        <taxon>Gunneridae</taxon>
        <taxon>Pentapetalae</taxon>
        <taxon>rosids</taxon>
        <taxon>fabids</taxon>
        <taxon>Malpighiales</taxon>
        <taxon>Rhizophoraceae</taxon>
        <taxon>Rhizophora</taxon>
    </lineage>
</organism>
<protein>
    <submittedName>
        <fullName evidence="1">Uncharacterized protein</fullName>
    </submittedName>
</protein>
<reference evidence="1" key="1">
    <citation type="submission" date="2018-02" db="EMBL/GenBank/DDBJ databases">
        <title>Rhizophora mucronata_Transcriptome.</title>
        <authorList>
            <person name="Meera S.P."/>
            <person name="Sreeshan A."/>
            <person name="Augustine A."/>
        </authorList>
    </citation>
    <scope>NUCLEOTIDE SEQUENCE</scope>
    <source>
        <tissue evidence="1">Leaf</tissue>
    </source>
</reference>
<proteinExistence type="predicted"/>
<dbReference type="AlphaFoldDB" id="A0A2P2INB0"/>
<accession>A0A2P2INB0</accession>